<protein>
    <submittedName>
        <fullName evidence="1">LAMI_0D09384g1_1</fullName>
    </submittedName>
</protein>
<reference evidence="1 2" key="1">
    <citation type="submission" date="2016-03" db="EMBL/GenBank/DDBJ databases">
        <authorList>
            <person name="Devillers H."/>
        </authorList>
    </citation>
    <scope>NUCLEOTIDE SEQUENCE [LARGE SCALE GENOMIC DNA]</scope>
    <source>
        <strain evidence="1">CBS 11717</strain>
    </source>
</reference>
<dbReference type="AlphaFoldDB" id="A0A1G4JDR4"/>
<accession>A0A1G4JDR4</accession>
<dbReference type="EMBL" id="LT598463">
    <property type="protein sequence ID" value="SCU88257.1"/>
    <property type="molecule type" value="Genomic_DNA"/>
</dbReference>
<dbReference type="InterPro" id="IPR027417">
    <property type="entry name" value="P-loop_NTPase"/>
</dbReference>
<sequence>MSKKKNIPVRIAVLGGEETGKTSFISRLTVDLVHESHYPTREQNNWLFTFRPVSAVARAILDEEPHKRCRIENGRVDGPIFDSPDISDHILLPPLVFRSIIEEFSSDYKSNNQESKSLSPGNALYTYKENSNELLNVKSSSTNSDSNIMRSASQAQSKIWDESQILPLGSYMPPDYEPITIDVIDTPGFKPDMVVPFLEVSLFRKLDRDVLGRLADEPRLPVSTTSMLVASGASELNGKVAGYVYVYSAVPELNQGASPPGYESASLGDNVDTIIAEEPGKESRKRSVSSGDVAWSSFDRRRDGGLALLEVIRNCMLDAWAEFRDYQNRWSEGKEGDVYSLMYSLKQMWKSQSRRNEKLKQLRSYNRDPKEIDLDEASPNAPPPSIIICTHCNDHLASPVLIETGKRMAVDWRCGFVALDSSENYNVDVALSLLLREILEKEKIVQALKLTKRGGLKK</sequence>
<evidence type="ECO:0000313" key="1">
    <source>
        <dbReference type="EMBL" id="SCU88257.1"/>
    </source>
</evidence>
<organism evidence="1 2">
    <name type="scientific">Lachancea mirantina</name>
    <dbReference type="NCBI Taxonomy" id="1230905"/>
    <lineage>
        <taxon>Eukaryota</taxon>
        <taxon>Fungi</taxon>
        <taxon>Dikarya</taxon>
        <taxon>Ascomycota</taxon>
        <taxon>Saccharomycotina</taxon>
        <taxon>Saccharomycetes</taxon>
        <taxon>Saccharomycetales</taxon>
        <taxon>Saccharomycetaceae</taxon>
        <taxon>Lachancea</taxon>
    </lineage>
</organism>
<name>A0A1G4JDR4_9SACH</name>
<evidence type="ECO:0000313" key="2">
    <source>
        <dbReference type="Proteomes" id="UP000191024"/>
    </source>
</evidence>
<dbReference type="Proteomes" id="UP000191024">
    <property type="component" value="Chromosome D"/>
</dbReference>
<keyword evidence="2" id="KW-1185">Reference proteome</keyword>
<dbReference type="OrthoDB" id="3995714at2759"/>
<proteinExistence type="predicted"/>
<dbReference type="SUPFAM" id="SSF52540">
    <property type="entry name" value="P-loop containing nucleoside triphosphate hydrolases"/>
    <property type="match status" value="1"/>
</dbReference>
<dbReference type="Gene3D" id="3.40.50.300">
    <property type="entry name" value="P-loop containing nucleotide triphosphate hydrolases"/>
    <property type="match status" value="1"/>
</dbReference>
<gene>
    <name evidence="1" type="ORF">LAMI_0D09384G</name>
</gene>